<evidence type="ECO:0000313" key="2">
    <source>
        <dbReference type="EMBL" id="TYZ23384.1"/>
    </source>
</evidence>
<dbReference type="RefSeq" id="WP_149171136.1">
    <property type="nucleotide sequence ID" value="NZ_VTOY01000003.1"/>
</dbReference>
<name>A0A5D6W9T7_9FIRM</name>
<organism evidence="2 3">
    <name type="scientific">Selenomonas ruminis</name>
    <dbReference type="NCBI Taxonomy" id="2593411"/>
    <lineage>
        <taxon>Bacteria</taxon>
        <taxon>Bacillati</taxon>
        <taxon>Bacillota</taxon>
        <taxon>Negativicutes</taxon>
        <taxon>Selenomonadales</taxon>
        <taxon>Selenomonadaceae</taxon>
        <taxon>Selenomonas</taxon>
    </lineage>
</organism>
<evidence type="ECO:0008006" key="4">
    <source>
        <dbReference type="Google" id="ProtNLM"/>
    </source>
</evidence>
<dbReference type="AlphaFoldDB" id="A0A5D6W9T7"/>
<dbReference type="Proteomes" id="UP000323646">
    <property type="component" value="Unassembled WGS sequence"/>
</dbReference>
<dbReference type="PANTHER" id="PTHR37835:SF1">
    <property type="entry name" value="ALPHA-CLOSTRIPAIN"/>
    <property type="match status" value="1"/>
</dbReference>
<sequence>MYWWTRNILRKYCLTITIIVAAFVWSGKLSVYSYAEAFGQVEDNWLIYWYICGSDLETENGWATDDLIELTKVKLPPNVRVVILTGGARNWQNDMVKPGELGVYLYDSNGIKELSRCAEEDMGAAETLESFLSLGKAAFPEENLRRVFVFWNHGGGSAGGVCLDERTGNVLSLNEITDTFAKVYGTSEAKPPFEMVGFDACLMATYDTANALKGISRYMTASEETEPGNGWDYTKWVGTLANNPSMDGAELGRVICDSYMKGCREYGTADKATLSVIDISKIPALGKAYENYGIEALKLASNNVVTP</sequence>
<gene>
    <name evidence="2" type="ORF">FZ040_05755</name>
</gene>
<reference evidence="2 3" key="1">
    <citation type="submission" date="2019-08" db="EMBL/GenBank/DDBJ databases">
        <title>Selenomonas sp. mPRGC5 and Selenomonas sp. mPRGC8 isolated from ruminal fluid of dairy goat (Capra hircus).</title>
        <authorList>
            <person name="Poothong S."/>
            <person name="Nuengjamnong C."/>
            <person name="Tanasupawat S."/>
        </authorList>
    </citation>
    <scope>NUCLEOTIDE SEQUENCE [LARGE SCALE GENOMIC DNA]</scope>
    <source>
        <strain evidence="3">mPRGC5</strain>
    </source>
</reference>
<comment type="caution">
    <text evidence="2">The sequence shown here is derived from an EMBL/GenBank/DDBJ whole genome shotgun (WGS) entry which is preliminary data.</text>
</comment>
<dbReference type="OrthoDB" id="5507507at2"/>
<keyword evidence="1" id="KW-0472">Membrane</keyword>
<dbReference type="InterPro" id="IPR005077">
    <property type="entry name" value="Peptidase_C11"/>
</dbReference>
<protein>
    <recommendedName>
        <fullName evidence="4">Clostripain</fullName>
    </recommendedName>
</protein>
<accession>A0A5D6W9T7</accession>
<feature type="transmembrane region" description="Helical" evidence="1">
    <location>
        <begin position="12"/>
        <end position="35"/>
    </location>
</feature>
<keyword evidence="1" id="KW-0812">Transmembrane</keyword>
<dbReference type="PANTHER" id="PTHR37835">
    <property type="entry name" value="ALPHA-CLOSTRIPAIN"/>
    <property type="match status" value="1"/>
</dbReference>
<keyword evidence="1" id="KW-1133">Transmembrane helix</keyword>
<dbReference type="Gene3D" id="3.40.50.11970">
    <property type="match status" value="1"/>
</dbReference>
<evidence type="ECO:0000256" key="1">
    <source>
        <dbReference type="SAM" id="Phobius"/>
    </source>
</evidence>
<keyword evidence="3" id="KW-1185">Reference proteome</keyword>
<proteinExistence type="predicted"/>
<dbReference type="Pfam" id="PF03415">
    <property type="entry name" value="Peptidase_C11"/>
    <property type="match status" value="1"/>
</dbReference>
<dbReference type="EMBL" id="VTOY01000003">
    <property type="protein sequence ID" value="TYZ23384.1"/>
    <property type="molecule type" value="Genomic_DNA"/>
</dbReference>
<evidence type="ECO:0000313" key="3">
    <source>
        <dbReference type="Proteomes" id="UP000323646"/>
    </source>
</evidence>